<protein>
    <recommendedName>
        <fullName evidence="4">SRPBCC family protein</fullName>
    </recommendedName>
</protein>
<gene>
    <name evidence="2" type="ORF">ACFQWG_05100</name>
</gene>
<feature type="chain" id="PRO_5046832842" description="SRPBCC family protein" evidence="1">
    <location>
        <begin position="21"/>
        <end position="209"/>
    </location>
</feature>
<dbReference type="EMBL" id="JBHTEF010000001">
    <property type="protein sequence ID" value="MFC7580587.1"/>
    <property type="molecule type" value="Genomic_DNA"/>
</dbReference>
<dbReference type="RefSeq" id="WP_380972775.1">
    <property type="nucleotide sequence ID" value="NZ_JBHTEF010000001.1"/>
</dbReference>
<evidence type="ECO:0000256" key="1">
    <source>
        <dbReference type="SAM" id="SignalP"/>
    </source>
</evidence>
<dbReference type="Proteomes" id="UP001596527">
    <property type="component" value="Unassembled WGS sequence"/>
</dbReference>
<reference evidence="3" key="1">
    <citation type="journal article" date="2019" name="Int. J. Syst. Evol. Microbiol.">
        <title>The Global Catalogue of Microorganisms (GCM) 10K type strain sequencing project: providing services to taxonomists for standard genome sequencing and annotation.</title>
        <authorList>
            <consortium name="The Broad Institute Genomics Platform"/>
            <consortium name="The Broad Institute Genome Sequencing Center for Infectious Disease"/>
            <person name="Wu L."/>
            <person name="Ma J."/>
        </authorList>
    </citation>
    <scope>NUCLEOTIDE SEQUENCE [LARGE SCALE GENOMIC DNA]</scope>
    <source>
        <strain evidence="3">CCUG 56698</strain>
    </source>
</reference>
<sequence>MRRSTPFVLAGAAAAGLLSAGFPVRTGLTRSEAAVSLPGDLLVPTATIVADRAVRIGAGAGAVWPWLTQIGQDRGGFYSWTPVENALGCEIEDARDLRPEWSEREVGDEVSLAPGMTLRVAVSSPGRALVLTSEGGRVPEESAGSASMRFAFTWAFVLIDEGSACVLHVRERYLPDNRSADLMIRAVLSASAVMTARMLRTIRRLAEGR</sequence>
<dbReference type="SUPFAM" id="SSF55961">
    <property type="entry name" value="Bet v1-like"/>
    <property type="match status" value="1"/>
</dbReference>
<evidence type="ECO:0000313" key="2">
    <source>
        <dbReference type="EMBL" id="MFC7580587.1"/>
    </source>
</evidence>
<accession>A0ABW2SKE5</accession>
<keyword evidence="3" id="KW-1185">Reference proteome</keyword>
<proteinExistence type="predicted"/>
<evidence type="ECO:0008006" key="4">
    <source>
        <dbReference type="Google" id="ProtNLM"/>
    </source>
</evidence>
<comment type="caution">
    <text evidence="2">The sequence shown here is derived from an EMBL/GenBank/DDBJ whole genome shotgun (WGS) entry which is preliminary data.</text>
</comment>
<keyword evidence="1" id="KW-0732">Signal</keyword>
<organism evidence="2 3">
    <name type="scientific">Schaalia naturae</name>
    <dbReference type="NCBI Taxonomy" id="635203"/>
    <lineage>
        <taxon>Bacteria</taxon>
        <taxon>Bacillati</taxon>
        <taxon>Actinomycetota</taxon>
        <taxon>Actinomycetes</taxon>
        <taxon>Actinomycetales</taxon>
        <taxon>Actinomycetaceae</taxon>
        <taxon>Schaalia</taxon>
    </lineage>
</organism>
<name>A0ABW2SKE5_9ACTO</name>
<feature type="signal peptide" evidence="1">
    <location>
        <begin position="1"/>
        <end position="20"/>
    </location>
</feature>
<evidence type="ECO:0000313" key="3">
    <source>
        <dbReference type="Proteomes" id="UP001596527"/>
    </source>
</evidence>